<feature type="compositionally biased region" description="Low complexity" evidence="1">
    <location>
        <begin position="39"/>
        <end position="60"/>
    </location>
</feature>
<comment type="caution">
    <text evidence="2">The sequence shown here is derived from an EMBL/GenBank/DDBJ whole genome shotgun (WGS) entry which is preliminary data.</text>
</comment>
<feature type="region of interest" description="Disordered" evidence="1">
    <location>
        <begin position="34"/>
        <end position="316"/>
    </location>
</feature>
<sequence>MAAEFAELGAEGINWVTDKYYDTIYDNVDARIHKKKRAQQALQQQQQQPGGQQQGGQKNQSRGNYDNSYNPQQQNYQTHPPPQSNSGRRRQKNRLPSPEGNAPNWDSRKENQDFDRESEVSERVIRAYESERDDPSRKAESVLSKRDLKKLNSRDAAKMSYANGYSSGNLQAPSGYERRANSQQPPRGRYYDDDDSDYDERSGRRYRASGRGYDDYDDDRGYGREVIETERYRGPARDYDARRTGYGAQKGNDPYGAGAVTQYRRSTQNVDDYRSQRSRSRGRRDRGRDRSRSYSDSRSRSRSRSHSGIRGKIDDTFDTSVKGLGAGIAGAVVGGLAGREFGNKHKNRDAIIGALIGGLGANAAENKWKDWHDEKEDKLRRDEDKWENKWDGRDGRSRSAMR</sequence>
<organism evidence="2 3">
    <name type="scientific">Saxophila tyrrhenica</name>
    <dbReference type="NCBI Taxonomy" id="1690608"/>
    <lineage>
        <taxon>Eukaryota</taxon>
        <taxon>Fungi</taxon>
        <taxon>Dikarya</taxon>
        <taxon>Ascomycota</taxon>
        <taxon>Pezizomycotina</taxon>
        <taxon>Dothideomycetes</taxon>
        <taxon>Dothideomycetidae</taxon>
        <taxon>Mycosphaerellales</taxon>
        <taxon>Extremaceae</taxon>
        <taxon>Saxophila</taxon>
    </lineage>
</organism>
<name>A0AAV9P008_9PEZI</name>
<accession>A0AAV9P008</accession>
<reference evidence="2 3" key="1">
    <citation type="submission" date="2023-08" db="EMBL/GenBank/DDBJ databases">
        <title>Black Yeasts Isolated from many extreme environments.</title>
        <authorList>
            <person name="Coleine C."/>
            <person name="Stajich J.E."/>
            <person name="Selbmann L."/>
        </authorList>
    </citation>
    <scope>NUCLEOTIDE SEQUENCE [LARGE SCALE GENOMIC DNA]</scope>
    <source>
        <strain evidence="2 3">CCFEE 5935</strain>
    </source>
</reference>
<dbReference type="AlphaFoldDB" id="A0AAV9P008"/>
<feature type="compositionally biased region" description="Basic and acidic residues" evidence="1">
    <location>
        <begin position="106"/>
        <end position="157"/>
    </location>
</feature>
<protein>
    <recommendedName>
        <fullName evidence="4">Glycine zipper 2TM domain-containing protein</fullName>
    </recommendedName>
</protein>
<dbReference type="Proteomes" id="UP001337655">
    <property type="component" value="Unassembled WGS sequence"/>
</dbReference>
<evidence type="ECO:0000313" key="2">
    <source>
        <dbReference type="EMBL" id="KAK5165770.1"/>
    </source>
</evidence>
<dbReference type="RefSeq" id="XP_064655782.1">
    <property type="nucleotide sequence ID" value="XM_064805923.1"/>
</dbReference>
<dbReference type="EMBL" id="JAVRRT010000015">
    <property type="protein sequence ID" value="KAK5165770.1"/>
    <property type="molecule type" value="Genomic_DNA"/>
</dbReference>
<evidence type="ECO:0000313" key="3">
    <source>
        <dbReference type="Proteomes" id="UP001337655"/>
    </source>
</evidence>
<feature type="compositionally biased region" description="Polar residues" evidence="1">
    <location>
        <begin position="61"/>
        <end position="78"/>
    </location>
</feature>
<feature type="compositionally biased region" description="Basic residues" evidence="1">
    <location>
        <begin position="300"/>
        <end position="309"/>
    </location>
</feature>
<feature type="region of interest" description="Disordered" evidence="1">
    <location>
        <begin position="366"/>
        <end position="402"/>
    </location>
</feature>
<evidence type="ECO:0008006" key="4">
    <source>
        <dbReference type="Google" id="ProtNLM"/>
    </source>
</evidence>
<feature type="compositionally biased region" description="Basic and acidic residues" evidence="1">
    <location>
        <begin position="219"/>
        <end position="243"/>
    </location>
</feature>
<evidence type="ECO:0000256" key="1">
    <source>
        <dbReference type="SAM" id="MobiDB-lite"/>
    </source>
</evidence>
<feature type="compositionally biased region" description="Basic and acidic residues" evidence="1">
    <location>
        <begin position="286"/>
        <end position="299"/>
    </location>
</feature>
<keyword evidence="3" id="KW-1185">Reference proteome</keyword>
<feature type="compositionally biased region" description="Basic residues" evidence="1">
    <location>
        <begin position="276"/>
        <end position="285"/>
    </location>
</feature>
<dbReference type="GeneID" id="89930025"/>
<proteinExistence type="predicted"/>
<gene>
    <name evidence="2" type="ORF">LTR77_008693</name>
</gene>
<feature type="compositionally biased region" description="Polar residues" evidence="1">
    <location>
        <begin position="163"/>
        <end position="172"/>
    </location>
</feature>